<comment type="caution">
    <text evidence="2">The sequence shown here is derived from an EMBL/GenBank/DDBJ whole genome shotgun (WGS) entry which is preliminary data.</text>
</comment>
<dbReference type="PANTHER" id="PTHR48207:SF3">
    <property type="entry name" value="SUCCINATE--HYDROXYMETHYLGLUTARATE COA-TRANSFERASE"/>
    <property type="match status" value="1"/>
</dbReference>
<dbReference type="AlphaFoldDB" id="A0A5B0DRN8"/>
<keyword evidence="3" id="KW-1185">Reference proteome</keyword>
<dbReference type="InterPro" id="IPR003673">
    <property type="entry name" value="CoA-Trfase_fam_III"/>
</dbReference>
<dbReference type="Gene3D" id="3.30.1540.10">
    <property type="entry name" value="formyl-coa transferase, domain 3"/>
    <property type="match status" value="1"/>
</dbReference>
<evidence type="ECO:0000256" key="1">
    <source>
        <dbReference type="ARBA" id="ARBA00022679"/>
    </source>
</evidence>
<name>A0A5B0DRN8_9HYPH</name>
<dbReference type="EMBL" id="VTWH01000006">
    <property type="protein sequence ID" value="KAA0968210.1"/>
    <property type="molecule type" value="Genomic_DNA"/>
</dbReference>
<keyword evidence="1 2" id="KW-0808">Transferase</keyword>
<reference evidence="2 3" key="1">
    <citation type="submission" date="2019-08" db="EMBL/GenBank/DDBJ databases">
        <title>Aureimonas fodiniaquatilis sp. nov., isolated from a coal mine wastewater.</title>
        <authorList>
            <person name="Kim W."/>
        </authorList>
    </citation>
    <scope>NUCLEOTIDE SEQUENCE [LARGE SCALE GENOMIC DNA]</scope>
    <source>
        <strain evidence="2 3">CAU 1482</strain>
    </source>
</reference>
<dbReference type="InterPro" id="IPR044855">
    <property type="entry name" value="CoA-Trfase_III_dom3_sf"/>
</dbReference>
<sequence length="410" mass="44880">MTHSDAKPLRGLRVLDFGHTVMGPSCTMVLADLGAEVIKIEPAPAGDPTRNLRGFGQGYFGYFNRNKRSLSIDLKTPEGHEIVRRLLLSADIVVENFAPGTMERLGLGYDAIRQMNPRIIFASLKGFLDGPYRERLALDEIVQMMSGLAYMTGPTGRPLRAGTSVIDIAGGMFGVIGILLALRERESTGNGQKVETALFETAVFLMGQHLCYAAQSDKPIPPMPERVSAWAVYDLFTLADGTQMFVGITTDQHWKRFCATLDRDDLASDESLATNNQRIKARDRLMPQLRKMFLTLDTEAASELCLKARIPFASVARPEDLFNDPHLKATNGLLETILPGGIKAGLPRLPIVMETANTDLVSSPPQIGEDSDEILLAAGYSRSEIERLIKSSVIYVSPTSSTEEACAANF</sequence>
<dbReference type="Gene3D" id="3.40.50.10540">
    <property type="entry name" value="Crotonobetainyl-coa:carnitine coa-transferase, domain 1"/>
    <property type="match status" value="1"/>
</dbReference>
<evidence type="ECO:0000313" key="3">
    <source>
        <dbReference type="Proteomes" id="UP000324738"/>
    </source>
</evidence>
<gene>
    <name evidence="2" type="ORF">FPY71_17965</name>
</gene>
<accession>A0A5B0DRN8</accession>
<dbReference type="PANTHER" id="PTHR48207">
    <property type="entry name" value="SUCCINATE--HYDROXYMETHYLGLUTARATE COA-TRANSFERASE"/>
    <property type="match status" value="1"/>
</dbReference>
<dbReference type="Proteomes" id="UP000324738">
    <property type="component" value="Unassembled WGS sequence"/>
</dbReference>
<dbReference type="OrthoDB" id="9806585at2"/>
<evidence type="ECO:0000313" key="2">
    <source>
        <dbReference type="EMBL" id="KAA0968210.1"/>
    </source>
</evidence>
<protein>
    <submittedName>
        <fullName evidence="2">CoA transferase</fullName>
    </submittedName>
</protein>
<dbReference type="RefSeq" id="WP_149301727.1">
    <property type="nucleotide sequence ID" value="NZ_VTWH01000006.1"/>
</dbReference>
<dbReference type="Pfam" id="PF02515">
    <property type="entry name" value="CoA_transf_3"/>
    <property type="match status" value="1"/>
</dbReference>
<dbReference type="SUPFAM" id="SSF89796">
    <property type="entry name" value="CoA-transferase family III (CaiB/BaiF)"/>
    <property type="match status" value="1"/>
</dbReference>
<proteinExistence type="predicted"/>
<dbReference type="InterPro" id="IPR023606">
    <property type="entry name" value="CoA-Trfase_III_dom_1_sf"/>
</dbReference>
<organism evidence="2 3">
    <name type="scientific">Aureimonas fodinaquatilis</name>
    <dbReference type="NCBI Taxonomy" id="2565783"/>
    <lineage>
        <taxon>Bacteria</taxon>
        <taxon>Pseudomonadati</taxon>
        <taxon>Pseudomonadota</taxon>
        <taxon>Alphaproteobacteria</taxon>
        <taxon>Hyphomicrobiales</taxon>
        <taxon>Aurantimonadaceae</taxon>
        <taxon>Aureimonas</taxon>
    </lineage>
</organism>
<dbReference type="InterPro" id="IPR050483">
    <property type="entry name" value="CoA-transferase_III_domain"/>
</dbReference>
<dbReference type="GO" id="GO:0008410">
    <property type="term" value="F:CoA-transferase activity"/>
    <property type="evidence" value="ECO:0007669"/>
    <property type="project" value="TreeGrafter"/>
</dbReference>